<dbReference type="EMBL" id="JANPWB010000010">
    <property type="protein sequence ID" value="KAJ1134170.1"/>
    <property type="molecule type" value="Genomic_DNA"/>
</dbReference>
<evidence type="ECO:0000313" key="3">
    <source>
        <dbReference type="Proteomes" id="UP001066276"/>
    </source>
</evidence>
<dbReference type="Proteomes" id="UP001066276">
    <property type="component" value="Chromosome 6"/>
</dbReference>
<keyword evidence="3" id="KW-1185">Reference proteome</keyword>
<protein>
    <submittedName>
        <fullName evidence="2">Uncharacterized protein</fullName>
    </submittedName>
</protein>
<evidence type="ECO:0000256" key="1">
    <source>
        <dbReference type="SAM" id="MobiDB-lite"/>
    </source>
</evidence>
<evidence type="ECO:0000313" key="2">
    <source>
        <dbReference type="EMBL" id="KAJ1134170.1"/>
    </source>
</evidence>
<comment type="caution">
    <text evidence="2">The sequence shown here is derived from an EMBL/GenBank/DDBJ whole genome shotgun (WGS) entry which is preliminary data.</text>
</comment>
<proteinExistence type="predicted"/>
<feature type="compositionally biased region" description="Basic and acidic residues" evidence="1">
    <location>
        <begin position="8"/>
        <end position="30"/>
    </location>
</feature>
<feature type="region of interest" description="Disordered" evidence="1">
    <location>
        <begin position="1"/>
        <end position="73"/>
    </location>
</feature>
<name>A0AAV7Q4M9_PLEWA</name>
<reference evidence="2" key="1">
    <citation type="journal article" date="2022" name="bioRxiv">
        <title>Sequencing and chromosome-scale assembly of the giantPleurodeles waltlgenome.</title>
        <authorList>
            <person name="Brown T."/>
            <person name="Elewa A."/>
            <person name="Iarovenko S."/>
            <person name="Subramanian E."/>
            <person name="Araus A.J."/>
            <person name="Petzold A."/>
            <person name="Susuki M."/>
            <person name="Suzuki K.-i.T."/>
            <person name="Hayashi T."/>
            <person name="Toyoda A."/>
            <person name="Oliveira C."/>
            <person name="Osipova E."/>
            <person name="Leigh N.D."/>
            <person name="Simon A."/>
            <person name="Yun M.H."/>
        </authorList>
    </citation>
    <scope>NUCLEOTIDE SEQUENCE</scope>
    <source>
        <strain evidence="2">20211129_DDA</strain>
        <tissue evidence="2">Liver</tissue>
    </source>
</reference>
<sequence length="73" mass="7735">MPSGSPGRRGESSGEGWREEGEKEALKDTELIPPPPPVHGQRSQAPPGRDVPSARPGRMSQQRPGWRGPGVGA</sequence>
<accession>A0AAV7Q4M9</accession>
<gene>
    <name evidence="2" type="ORF">NDU88_000630</name>
</gene>
<organism evidence="2 3">
    <name type="scientific">Pleurodeles waltl</name>
    <name type="common">Iberian ribbed newt</name>
    <dbReference type="NCBI Taxonomy" id="8319"/>
    <lineage>
        <taxon>Eukaryota</taxon>
        <taxon>Metazoa</taxon>
        <taxon>Chordata</taxon>
        <taxon>Craniata</taxon>
        <taxon>Vertebrata</taxon>
        <taxon>Euteleostomi</taxon>
        <taxon>Amphibia</taxon>
        <taxon>Batrachia</taxon>
        <taxon>Caudata</taxon>
        <taxon>Salamandroidea</taxon>
        <taxon>Salamandridae</taxon>
        <taxon>Pleurodelinae</taxon>
        <taxon>Pleurodeles</taxon>
    </lineage>
</organism>
<dbReference type="AlphaFoldDB" id="A0AAV7Q4M9"/>